<dbReference type="RefSeq" id="WP_034423068.1">
    <property type="nucleotide sequence ID" value="NZ_CP045798.1"/>
</dbReference>
<dbReference type="EMBL" id="CP045798">
    <property type="protein sequence ID" value="QNB45432.1"/>
    <property type="molecule type" value="Genomic_DNA"/>
</dbReference>
<dbReference type="Proteomes" id="UP000515847">
    <property type="component" value="Chromosome"/>
</dbReference>
<organism evidence="1 2">
    <name type="scientific">Thermanaerosceptrum fracticalcis</name>
    <dbReference type="NCBI Taxonomy" id="1712410"/>
    <lineage>
        <taxon>Bacteria</taxon>
        <taxon>Bacillati</taxon>
        <taxon>Bacillota</taxon>
        <taxon>Clostridia</taxon>
        <taxon>Eubacteriales</taxon>
        <taxon>Peptococcaceae</taxon>
        <taxon>Thermanaerosceptrum</taxon>
    </lineage>
</organism>
<protein>
    <submittedName>
        <fullName evidence="1">Uncharacterized protein</fullName>
    </submittedName>
</protein>
<dbReference type="KEGG" id="tfr:BR63_03325"/>
<gene>
    <name evidence="1" type="ORF">BR63_03325</name>
</gene>
<proteinExistence type="predicted"/>
<dbReference type="AlphaFoldDB" id="A0A7G6E028"/>
<keyword evidence="2" id="KW-1185">Reference proteome</keyword>
<evidence type="ECO:0000313" key="1">
    <source>
        <dbReference type="EMBL" id="QNB45432.1"/>
    </source>
</evidence>
<sequence>MKTGASMSINIIPKTLDEAIHIANEIERYEGVLKQLKDALKKFVETNGAVNTGEKIWDMFPVVSWDVSDSRLLAEKIFDKGANPWEFLKVDIKTVLKKGILSEQELSQHGVNQKVYKRFDGKKSDSMITTTNSGSESSVA</sequence>
<evidence type="ECO:0000313" key="2">
    <source>
        <dbReference type="Proteomes" id="UP000515847"/>
    </source>
</evidence>
<reference evidence="1 2" key="1">
    <citation type="journal article" date="2019" name="Front. Microbiol.">
        <title>Thermoanaerosceptrum fracticalcis gen. nov. sp. nov., a Novel Fumarate-Fermenting Microorganism From a Deep Fractured Carbonate Aquifer of the US Great Basin.</title>
        <authorList>
            <person name="Hamilton-Brehm S.D."/>
            <person name="Stewart L.E."/>
            <person name="Zavarin M."/>
            <person name="Caldwell M."/>
            <person name="Lawson P.A."/>
            <person name="Onstott T.C."/>
            <person name="Grzymski J."/>
            <person name="Neveux I."/>
            <person name="Lollar B.S."/>
            <person name="Russell C.E."/>
            <person name="Moser D.P."/>
        </authorList>
    </citation>
    <scope>NUCLEOTIDE SEQUENCE [LARGE SCALE GENOMIC DNA]</scope>
    <source>
        <strain evidence="1 2">DRI-13</strain>
    </source>
</reference>
<accession>A0A7G6E028</accession>
<dbReference type="OrthoDB" id="2616665at2"/>
<name>A0A7G6E028_THEFR</name>